<dbReference type="InterPro" id="IPR000914">
    <property type="entry name" value="SBP_5_dom"/>
</dbReference>
<evidence type="ECO:0000256" key="4">
    <source>
        <dbReference type="ARBA" id="ARBA00022729"/>
    </source>
</evidence>
<dbReference type="GO" id="GO:0043190">
    <property type="term" value="C:ATP-binding cassette (ABC) transporter complex"/>
    <property type="evidence" value="ECO:0007669"/>
    <property type="project" value="InterPro"/>
</dbReference>
<dbReference type="SUPFAM" id="SSF53850">
    <property type="entry name" value="Periplasmic binding protein-like II"/>
    <property type="match status" value="1"/>
</dbReference>
<evidence type="ECO:0000313" key="8">
    <source>
        <dbReference type="Proteomes" id="UP000003639"/>
    </source>
</evidence>
<dbReference type="GO" id="GO:0015833">
    <property type="term" value="P:peptide transport"/>
    <property type="evidence" value="ECO:0007669"/>
    <property type="project" value="TreeGrafter"/>
</dbReference>
<dbReference type="eggNOG" id="COG0747">
    <property type="taxonomic scope" value="Bacteria"/>
</dbReference>
<dbReference type="Gene3D" id="3.10.105.10">
    <property type="entry name" value="Dipeptide-binding Protein, Domain 3"/>
    <property type="match status" value="1"/>
</dbReference>
<keyword evidence="8" id="KW-1185">Reference proteome</keyword>
<feature type="domain" description="Solute-binding protein family 5" evidence="6">
    <location>
        <begin position="107"/>
        <end position="464"/>
    </location>
</feature>
<reference evidence="7 8" key="1">
    <citation type="submission" date="2007-04" db="EMBL/GenBank/DDBJ databases">
        <authorList>
            <person name="Fulton L."/>
            <person name="Clifton S."/>
            <person name="Fulton B."/>
            <person name="Xu J."/>
            <person name="Minx P."/>
            <person name="Pepin K.H."/>
            <person name="Johnson M."/>
            <person name="Thiruvilangam P."/>
            <person name="Bhonagiri V."/>
            <person name="Nash W.E."/>
            <person name="Mardis E.R."/>
            <person name="Wilson R.K."/>
        </authorList>
    </citation>
    <scope>NUCLEOTIDE SEQUENCE [LARGE SCALE GENOMIC DNA]</scope>
    <source>
        <strain evidence="7 8">ATCC 29799</strain>
    </source>
</reference>
<evidence type="ECO:0000256" key="2">
    <source>
        <dbReference type="ARBA" id="ARBA00005695"/>
    </source>
</evidence>
<comment type="subcellular location">
    <subcellularLocation>
        <location evidence="1">Cell envelope</location>
    </subcellularLocation>
</comment>
<gene>
    <name evidence="7" type="ORF">BACCAP_03759</name>
</gene>
<comment type="caution">
    <text evidence="7">The sequence shown here is derived from an EMBL/GenBank/DDBJ whole genome shotgun (WGS) entry which is preliminary data.</text>
</comment>
<dbReference type="InterPro" id="IPR039424">
    <property type="entry name" value="SBP_5"/>
</dbReference>
<dbReference type="Proteomes" id="UP000003639">
    <property type="component" value="Unassembled WGS sequence"/>
</dbReference>
<comment type="similarity">
    <text evidence="2">Belongs to the bacterial solute-binding protein 5 family.</text>
</comment>
<evidence type="ECO:0000256" key="5">
    <source>
        <dbReference type="SAM" id="SignalP"/>
    </source>
</evidence>
<evidence type="ECO:0000256" key="3">
    <source>
        <dbReference type="ARBA" id="ARBA00022448"/>
    </source>
</evidence>
<evidence type="ECO:0000256" key="1">
    <source>
        <dbReference type="ARBA" id="ARBA00004196"/>
    </source>
</evidence>
<dbReference type="Gene3D" id="3.40.190.10">
    <property type="entry name" value="Periplasmic binding protein-like II"/>
    <property type="match status" value="1"/>
</dbReference>
<dbReference type="Pfam" id="PF00496">
    <property type="entry name" value="SBP_bac_5"/>
    <property type="match status" value="1"/>
</dbReference>
<dbReference type="PIRSF" id="PIRSF002741">
    <property type="entry name" value="MppA"/>
    <property type="match status" value="1"/>
</dbReference>
<dbReference type="RefSeq" id="WP_006574260.1">
    <property type="nucleotide sequence ID" value="NZ_AAXG02000034.1"/>
</dbReference>
<dbReference type="GO" id="GO:0030313">
    <property type="term" value="C:cell envelope"/>
    <property type="evidence" value="ECO:0007669"/>
    <property type="project" value="UniProtKB-SubCell"/>
</dbReference>
<reference evidence="7 8" key="2">
    <citation type="submission" date="2007-06" db="EMBL/GenBank/DDBJ databases">
        <title>Draft genome sequence of Pseudoflavonifractor capillosus ATCC 29799.</title>
        <authorList>
            <person name="Sudarsanam P."/>
            <person name="Ley R."/>
            <person name="Guruge J."/>
            <person name="Turnbaugh P.J."/>
            <person name="Mahowald M."/>
            <person name="Liep D."/>
            <person name="Gordon J."/>
        </authorList>
    </citation>
    <scope>NUCLEOTIDE SEQUENCE [LARGE SCALE GENOMIC DNA]</scope>
    <source>
        <strain evidence="7 8">ATCC 29799</strain>
    </source>
</reference>
<accession>A6NZV5</accession>
<dbReference type="CDD" id="cd08512">
    <property type="entry name" value="PBP2_NikA_DppA_OppA_like_7"/>
    <property type="match status" value="1"/>
</dbReference>
<proteinExistence type="inferred from homology"/>
<dbReference type="STRING" id="411467.BACCAP_03759"/>
<feature type="chain" id="PRO_5002697892" evidence="5">
    <location>
        <begin position="28"/>
        <end position="544"/>
    </location>
</feature>
<dbReference type="PROSITE" id="PS51257">
    <property type="entry name" value="PROKAR_LIPOPROTEIN"/>
    <property type="match status" value="1"/>
</dbReference>
<name>A6NZV5_9FIRM</name>
<dbReference type="Gene3D" id="3.90.76.10">
    <property type="entry name" value="Dipeptide-binding Protein, Domain 1"/>
    <property type="match status" value="1"/>
</dbReference>
<dbReference type="EMBL" id="AAXG02000034">
    <property type="protein sequence ID" value="EDM98458.1"/>
    <property type="molecule type" value="Genomic_DNA"/>
</dbReference>
<evidence type="ECO:0000313" key="7">
    <source>
        <dbReference type="EMBL" id="EDM98458.1"/>
    </source>
</evidence>
<dbReference type="PANTHER" id="PTHR30290:SF10">
    <property type="entry name" value="PERIPLASMIC OLIGOPEPTIDE-BINDING PROTEIN-RELATED"/>
    <property type="match status" value="1"/>
</dbReference>
<evidence type="ECO:0000259" key="6">
    <source>
        <dbReference type="Pfam" id="PF00496"/>
    </source>
</evidence>
<protein>
    <submittedName>
        <fullName evidence="7">ABC transporter, substrate-binding protein, family 5</fullName>
    </submittedName>
</protein>
<dbReference type="PANTHER" id="PTHR30290">
    <property type="entry name" value="PERIPLASMIC BINDING COMPONENT OF ABC TRANSPORTER"/>
    <property type="match status" value="1"/>
</dbReference>
<feature type="signal peptide" evidence="5">
    <location>
        <begin position="1"/>
        <end position="27"/>
    </location>
</feature>
<organism evidence="7 8">
    <name type="scientific">Pseudoflavonifractor capillosus ATCC 29799</name>
    <dbReference type="NCBI Taxonomy" id="411467"/>
    <lineage>
        <taxon>Bacteria</taxon>
        <taxon>Bacillati</taxon>
        <taxon>Bacillota</taxon>
        <taxon>Clostridia</taxon>
        <taxon>Eubacteriales</taxon>
        <taxon>Oscillospiraceae</taxon>
        <taxon>Pseudoflavonifractor</taxon>
    </lineage>
</organism>
<dbReference type="GO" id="GO:1904680">
    <property type="term" value="F:peptide transmembrane transporter activity"/>
    <property type="evidence" value="ECO:0007669"/>
    <property type="project" value="TreeGrafter"/>
</dbReference>
<dbReference type="AlphaFoldDB" id="A6NZV5"/>
<dbReference type="GO" id="GO:0042597">
    <property type="term" value="C:periplasmic space"/>
    <property type="evidence" value="ECO:0007669"/>
    <property type="project" value="UniProtKB-ARBA"/>
</dbReference>
<keyword evidence="3" id="KW-0813">Transport</keyword>
<dbReference type="InterPro" id="IPR030678">
    <property type="entry name" value="Peptide/Ni-bd"/>
</dbReference>
<sequence length="544" mass="60493">MPEMKMWKRIASMLLCVAMVLALGACAENANTNPGTDPSTNPSASDPSASSGNNIVVAAVSLGNTLNPWDQTDGTTSAFQYAAYERLVKYATTTDENGNAVADTSNLVGAIAESWETSEDQLTWTFHLNPDATFANGDKVLASDVIWSFEQCQANANSSFFFTLTNIVDMQAPDDETVVFTLSQKSHMFLRLLEIYPFCIVNQDEAEAGIAEDPDYLTTHTAGSGPYEITTYDITNSVVLTARDDYWGADKPANDSVTWQLVQEPSNRQLLLENGDVDVALNLDDKNINTVAEMDGIQVVKNASNMHLYLAMNLNIEPFDNVLVRQAIAYAIPYDTLVNDVMFGNATRTTSMLPDNVTGHISDDKTCYQTDLEKAKELLAEAGYPDGFTCTLTLGNGFTDWKDTAITIQDALSKIGITMEINEIDRATFLTEIANKNTALFINRFNPFIGDPGYLVNNLYVNEAAYNYNNYNNEEFDALYFQGESADTEEERMECYKEMQYIYAEDCPSVQLYQYDFAYCARDNISGYVFYPDLTLRFEFLSKG</sequence>
<keyword evidence="4 5" id="KW-0732">Signal</keyword>